<sequence length="43" mass="4849">MRLFFIAAWFILNPFLSITFRSLLLPDLFLGCLSPNASMSAGR</sequence>
<organism evidence="1 2">
    <name type="scientific">Engystomops pustulosus</name>
    <name type="common">Tungara frog</name>
    <name type="synonym">Physalaemus pustulosus</name>
    <dbReference type="NCBI Taxonomy" id="76066"/>
    <lineage>
        <taxon>Eukaryota</taxon>
        <taxon>Metazoa</taxon>
        <taxon>Chordata</taxon>
        <taxon>Craniata</taxon>
        <taxon>Vertebrata</taxon>
        <taxon>Euteleostomi</taxon>
        <taxon>Amphibia</taxon>
        <taxon>Batrachia</taxon>
        <taxon>Anura</taxon>
        <taxon>Neobatrachia</taxon>
        <taxon>Hyloidea</taxon>
        <taxon>Leptodactylidae</taxon>
        <taxon>Leiuperinae</taxon>
        <taxon>Engystomops</taxon>
    </lineage>
</organism>
<protein>
    <submittedName>
        <fullName evidence="1">Uncharacterized protein</fullName>
    </submittedName>
</protein>
<keyword evidence="2" id="KW-1185">Reference proteome</keyword>
<evidence type="ECO:0000313" key="2">
    <source>
        <dbReference type="Proteomes" id="UP000824782"/>
    </source>
</evidence>
<gene>
    <name evidence="1" type="ORF">GDO81_005919</name>
</gene>
<proteinExistence type="predicted"/>
<dbReference type="AlphaFoldDB" id="A0AAV7CUR4"/>
<dbReference type="Proteomes" id="UP000824782">
    <property type="component" value="Unassembled WGS sequence"/>
</dbReference>
<dbReference type="EMBL" id="WNYA01000002">
    <property type="protein sequence ID" value="KAG8588256.1"/>
    <property type="molecule type" value="Genomic_DNA"/>
</dbReference>
<name>A0AAV7CUR4_ENGPU</name>
<evidence type="ECO:0000313" key="1">
    <source>
        <dbReference type="EMBL" id="KAG8588256.1"/>
    </source>
</evidence>
<comment type="caution">
    <text evidence="1">The sequence shown here is derived from an EMBL/GenBank/DDBJ whole genome shotgun (WGS) entry which is preliminary data.</text>
</comment>
<reference evidence="1" key="1">
    <citation type="thesis" date="2020" institute="ProQuest LLC" country="789 East Eisenhower Parkway, Ann Arbor, MI, USA">
        <title>Comparative Genomics and Chromosome Evolution.</title>
        <authorList>
            <person name="Mudd A.B."/>
        </authorList>
    </citation>
    <scope>NUCLEOTIDE SEQUENCE</scope>
    <source>
        <strain evidence="1">237g6f4</strain>
        <tissue evidence="1">Blood</tissue>
    </source>
</reference>
<accession>A0AAV7CUR4</accession>